<keyword evidence="3" id="KW-1185">Reference proteome</keyword>
<evidence type="ECO:0000313" key="3">
    <source>
        <dbReference type="Proteomes" id="UP001520654"/>
    </source>
</evidence>
<protein>
    <submittedName>
        <fullName evidence="2">Uncharacterized protein</fullName>
    </submittedName>
</protein>
<organism evidence="2 3">
    <name type="scientific">Streptomyces flavotricini</name>
    <dbReference type="NCBI Taxonomy" id="66888"/>
    <lineage>
        <taxon>Bacteria</taxon>
        <taxon>Bacillati</taxon>
        <taxon>Actinomycetota</taxon>
        <taxon>Actinomycetes</taxon>
        <taxon>Kitasatosporales</taxon>
        <taxon>Streptomycetaceae</taxon>
        <taxon>Streptomyces</taxon>
    </lineage>
</organism>
<feature type="region of interest" description="Disordered" evidence="1">
    <location>
        <begin position="58"/>
        <end position="87"/>
    </location>
</feature>
<dbReference type="RefSeq" id="WP_229343695.1">
    <property type="nucleotide sequence ID" value="NZ_JAINUL010000001.1"/>
</dbReference>
<sequence length="177" mass="18164">MTLLEMGGTGDQGCLAGRPDGLAPCGAVVEALEVVAEGFDVVAAVFVRGVADGLAVRSEDWEDDTEDATGDSDRTGEGGGAGDREGCAGIPIAGASACTPIRLLPMATARIAPTTETGQPKPRNRRPRTPDWSTNTGAGANSSKLDSNMSGCSWRADPRSMEMPTGRTLRGLSLQGT</sequence>
<gene>
    <name evidence="2" type="ORF">K7B10_36995</name>
</gene>
<dbReference type="EMBL" id="JAINUL010000001">
    <property type="protein sequence ID" value="MCC0100282.1"/>
    <property type="molecule type" value="Genomic_DNA"/>
</dbReference>
<feature type="compositionally biased region" description="Basic and acidic residues" evidence="1">
    <location>
        <begin position="71"/>
        <end position="86"/>
    </location>
</feature>
<evidence type="ECO:0000313" key="2">
    <source>
        <dbReference type="EMBL" id="MCC0100282.1"/>
    </source>
</evidence>
<evidence type="ECO:0000256" key="1">
    <source>
        <dbReference type="SAM" id="MobiDB-lite"/>
    </source>
</evidence>
<feature type="compositionally biased region" description="Acidic residues" evidence="1">
    <location>
        <begin position="60"/>
        <end position="70"/>
    </location>
</feature>
<proteinExistence type="predicted"/>
<reference evidence="2 3" key="1">
    <citation type="submission" date="2021-08" db="EMBL/GenBank/DDBJ databases">
        <title>Genomic Architecture of Streptomyces flavotricini NGL1 and Streptomyces erythrochromogenes HMS4 With Differential Plant Beneficial attributes and laccase production capabilities.</title>
        <authorList>
            <person name="Salwan R."/>
            <person name="Kaur R."/>
            <person name="Sharma V."/>
        </authorList>
    </citation>
    <scope>NUCLEOTIDE SEQUENCE [LARGE SCALE GENOMIC DNA]</scope>
    <source>
        <strain evidence="2 3">NGL1</strain>
    </source>
</reference>
<accession>A0ABS8EIH8</accession>
<feature type="compositionally biased region" description="Polar residues" evidence="1">
    <location>
        <begin position="131"/>
        <end position="151"/>
    </location>
</feature>
<comment type="caution">
    <text evidence="2">The sequence shown here is derived from an EMBL/GenBank/DDBJ whole genome shotgun (WGS) entry which is preliminary data.</text>
</comment>
<dbReference type="Proteomes" id="UP001520654">
    <property type="component" value="Unassembled WGS sequence"/>
</dbReference>
<name>A0ABS8EIH8_9ACTN</name>
<feature type="region of interest" description="Disordered" evidence="1">
    <location>
        <begin position="112"/>
        <end position="177"/>
    </location>
</feature>